<evidence type="ECO:0000313" key="2">
    <source>
        <dbReference type="Proteomes" id="UP001319180"/>
    </source>
</evidence>
<dbReference type="Proteomes" id="UP001319180">
    <property type="component" value="Unassembled WGS sequence"/>
</dbReference>
<protein>
    <submittedName>
        <fullName evidence="1">Uncharacterized protein</fullName>
    </submittedName>
</protein>
<reference evidence="1 2" key="1">
    <citation type="submission" date="2021-05" db="EMBL/GenBank/DDBJ databases">
        <title>A Polyphasic approach of four new species of the genus Ohtaekwangia: Ohtaekwangia histidinii sp. nov., Ohtaekwangia cretensis sp. nov., Ohtaekwangia indiensis sp. nov., Ohtaekwangia reichenbachii sp. nov. from diverse environment.</title>
        <authorList>
            <person name="Octaviana S."/>
        </authorList>
    </citation>
    <scope>NUCLEOTIDE SEQUENCE [LARGE SCALE GENOMIC DNA]</scope>
    <source>
        <strain evidence="1 2">PWU37</strain>
    </source>
</reference>
<accession>A0AAP2DAV4</accession>
<name>A0AAP2DAV4_9BACT</name>
<proteinExistence type="predicted"/>
<sequence length="485" mass="53617">MTTYTDNTHTDKNKSVAQQMAQMKINGKPAFEIVDNRPETVAWKKLRNIATSSQTAQSRYIQVTTDRMQAKPTVPFQSAENTSEHPIQRAVNDKLAPTKFNMAGETDHRESELEVSDKKVMTMANMAQKPYYAEDAFNITIGSDENKINITGDTPLLSDLHVYELDGRKRPLQLRGNELTEFHGGVLSSLSTAEPTQEDQIGITEDITGIIKDIKDKIVEWLVSNKTLTTDISEYLDGGSDYGIGPRTHQRIDALTKLMHELRDNKQAIGVNSLVTKLEQQTNASDLKSSDWNAYPTTWGKLQEQITKIDLLVAGLKTTMPEVFNKDIVYDTEKRGEDTSAARSMVMHKAAVQAEQAGVTALWKVGNAHVNDIINNKPGESITYNLIPGDRWNKLVTEAKKPTVHEDTPVVRGQQRAPLVLPAPKGHAYIVKAATDLPDGTHLDKGDQVYIIYTSGSIGTIRLLQGGPQPSGEMDLKGIALTAID</sequence>
<gene>
    <name evidence="1" type="ORF">KK078_18150</name>
</gene>
<organism evidence="1 2">
    <name type="scientific">Dawidia soli</name>
    <dbReference type="NCBI Taxonomy" id="2782352"/>
    <lineage>
        <taxon>Bacteria</taxon>
        <taxon>Pseudomonadati</taxon>
        <taxon>Bacteroidota</taxon>
        <taxon>Cytophagia</taxon>
        <taxon>Cytophagales</taxon>
        <taxon>Chryseotaleaceae</taxon>
        <taxon>Dawidia</taxon>
    </lineage>
</organism>
<dbReference type="RefSeq" id="WP_254091725.1">
    <property type="nucleotide sequence ID" value="NZ_JAHESC010000027.1"/>
</dbReference>
<dbReference type="EMBL" id="JAHESC010000027">
    <property type="protein sequence ID" value="MBT1688499.1"/>
    <property type="molecule type" value="Genomic_DNA"/>
</dbReference>
<comment type="caution">
    <text evidence="1">The sequence shown here is derived from an EMBL/GenBank/DDBJ whole genome shotgun (WGS) entry which is preliminary data.</text>
</comment>
<evidence type="ECO:0000313" key="1">
    <source>
        <dbReference type="EMBL" id="MBT1688499.1"/>
    </source>
</evidence>
<dbReference type="AlphaFoldDB" id="A0AAP2DAV4"/>
<keyword evidence="2" id="KW-1185">Reference proteome</keyword>